<reference evidence="2 3" key="1">
    <citation type="submission" date="2023-04" db="EMBL/GenBank/DDBJ databases">
        <title>Genome of Basidiobolus ranarum AG-B5.</title>
        <authorList>
            <person name="Stajich J.E."/>
            <person name="Carter-House D."/>
            <person name="Gryganskyi A."/>
        </authorList>
    </citation>
    <scope>NUCLEOTIDE SEQUENCE [LARGE SCALE GENOMIC DNA]</scope>
    <source>
        <strain evidence="2 3">AG-B5</strain>
    </source>
</reference>
<evidence type="ECO:0000313" key="3">
    <source>
        <dbReference type="Proteomes" id="UP001479436"/>
    </source>
</evidence>
<dbReference type="Proteomes" id="UP001479436">
    <property type="component" value="Unassembled WGS sequence"/>
</dbReference>
<dbReference type="SUPFAM" id="SSF48371">
    <property type="entry name" value="ARM repeat"/>
    <property type="match status" value="1"/>
</dbReference>
<gene>
    <name evidence="2" type="ORF">K7432_007401</name>
</gene>
<dbReference type="PANTHER" id="PTHR32226:SF2">
    <property type="entry name" value="TELO2-INTERACTING PROTEIN 2"/>
    <property type="match status" value="1"/>
</dbReference>
<keyword evidence="3" id="KW-1185">Reference proteome</keyword>
<proteinExistence type="inferred from homology"/>
<dbReference type="EMBL" id="JASJQH010000364">
    <property type="protein sequence ID" value="KAK9764803.1"/>
    <property type="molecule type" value="Genomic_DNA"/>
</dbReference>
<evidence type="ECO:0000313" key="2">
    <source>
        <dbReference type="EMBL" id="KAK9764803.1"/>
    </source>
</evidence>
<comment type="similarity">
    <text evidence="1">Belongs to the TTI2 family.</text>
</comment>
<evidence type="ECO:0000256" key="1">
    <source>
        <dbReference type="ARBA" id="ARBA00034736"/>
    </source>
</evidence>
<accession>A0ABR2WTG3</accession>
<dbReference type="Pfam" id="PF10521">
    <property type="entry name" value="Tti2"/>
    <property type="match status" value="1"/>
</dbReference>
<evidence type="ECO:0008006" key="4">
    <source>
        <dbReference type="Google" id="ProtNLM"/>
    </source>
</evidence>
<comment type="caution">
    <text evidence="2">The sequence shown here is derived from an EMBL/GenBank/DDBJ whole genome shotgun (WGS) entry which is preliminary data.</text>
</comment>
<sequence>MSSDSAFIGPKYPINYERSLDLLKQLEVPACFLRDTEEDTPSESKDFLESVVLVMKELSEIFTTEPENALNESLLDRVIFTSSKYLRDVKWSSEYIRDLAAELLAQLSQILHLSVAEMVDLRLEAILQQQIKPLFKRHPGLEKNFRKHRGKKTVDQEFYENQAWKSDCIGAVTGFKWCLQMTTSSTISHCQELIVPPLLTLVDDFDIRYKTIGVEILDLALSSIDISKLRKLALDQVFYEALTSCLTYRSNATEAELLSVSLSTILHLVNQMYPQNTKEWFLKVEEVFLNGIVDGFSLGGDNIAVRSVIIQKIPLFLNTMGPFSIQYLSTLVKELTRTLKLPILDDIQGKDIHLLTAQSIEALIQIAWPRLDSYCHDLLTAILVVWVNSQRKGAMNDLNQLLIRIYILLNTVCGDKLQHELGVLRELDDPVESS</sequence>
<name>A0ABR2WTG3_9FUNG</name>
<protein>
    <recommendedName>
        <fullName evidence="4">TELO2-interacting protein 2</fullName>
    </recommendedName>
</protein>
<dbReference type="PANTHER" id="PTHR32226">
    <property type="entry name" value="TELO2-INTERACTING PROTEIN 2"/>
    <property type="match status" value="1"/>
</dbReference>
<organism evidence="2 3">
    <name type="scientific">Basidiobolus ranarum</name>
    <dbReference type="NCBI Taxonomy" id="34480"/>
    <lineage>
        <taxon>Eukaryota</taxon>
        <taxon>Fungi</taxon>
        <taxon>Fungi incertae sedis</taxon>
        <taxon>Zoopagomycota</taxon>
        <taxon>Entomophthoromycotina</taxon>
        <taxon>Basidiobolomycetes</taxon>
        <taxon>Basidiobolales</taxon>
        <taxon>Basidiobolaceae</taxon>
        <taxon>Basidiobolus</taxon>
    </lineage>
</organism>
<dbReference type="InterPro" id="IPR018870">
    <property type="entry name" value="Tti2"/>
</dbReference>
<dbReference type="InterPro" id="IPR016024">
    <property type="entry name" value="ARM-type_fold"/>
</dbReference>